<feature type="compositionally biased region" description="Pro residues" evidence="1">
    <location>
        <begin position="32"/>
        <end position="55"/>
    </location>
</feature>
<protein>
    <submittedName>
        <fullName evidence="2">Uncharacterized protein</fullName>
    </submittedName>
</protein>
<proteinExistence type="predicted"/>
<gene>
    <name evidence="2" type="ORF">NEZAVI_LOCUS1554</name>
</gene>
<reference evidence="2" key="1">
    <citation type="submission" date="2022-01" db="EMBL/GenBank/DDBJ databases">
        <authorList>
            <person name="King R."/>
        </authorList>
    </citation>
    <scope>NUCLEOTIDE SEQUENCE</scope>
</reference>
<evidence type="ECO:0000313" key="3">
    <source>
        <dbReference type="Proteomes" id="UP001152798"/>
    </source>
</evidence>
<name>A0A9P0E8H3_NEZVI</name>
<evidence type="ECO:0000256" key="1">
    <source>
        <dbReference type="SAM" id="MobiDB-lite"/>
    </source>
</evidence>
<feature type="region of interest" description="Disordered" evidence="1">
    <location>
        <begin position="1"/>
        <end position="64"/>
    </location>
</feature>
<organism evidence="2 3">
    <name type="scientific">Nezara viridula</name>
    <name type="common">Southern green stink bug</name>
    <name type="synonym">Cimex viridulus</name>
    <dbReference type="NCBI Taxonomy" id="85310"/>
    <lineage>
        <taxon>Eukaryota</taxon>
        <taxon>Metazoa</taxon>
        <taxon>Ecdysozoa</taxon>
        <taxon>Arthropoda</taxon>
        <taxon>Hexapoda</taxon>
        <taxon>Insecta</taxon>
        <taxon>Pterygota</taxon>
        <taxon>Neoptera</taxon>
        <taxon>Paraneoptera</taxon>
        <taxon>Hemiptera</taxon>
        <taxon>Heteroptera</taxon>
        <taxon>Panheteroptera</taxon>
        <taxon>Pentatomomorpha</taxon>
        <taxon>Pentatomoidea</taxon>
        <taxon>Pentatomidae</taxon>
        <taxon>Pentatominae</taxon>
        <taxon>Nezara</taxon>
    </lineage>
</organism>
<dbReference type="Proteomes" id="UP001152798">
    <property type="component" value="Chromosome 1"/>
</dbReference>
<dbReference type="AlphaFoldDB" id="A0A9P0E8H3"/>
<accession>A0A9P0E8H3</accession>
<dbReference type="EMBL" id="OV725077">
    <property type="protein sequence ID" value="CAH1390334.1"/>
    <property type="molecule type" value="Genomic_DNA"/>
</dbReference>
<sequence>METKGSSAAARHVSPHVSNGIDYGAEGEYTRRPPPLRLPLRRPPTPAPVSSPPRPSACRSFSGRSSVCQGCGWS</sequence>
<evidence type="ECO:0000313" key="2">
    <source>
        <dbReference type="EMBL" id="CAH1390334.1"/>
    </source>
</evidence>
<keyword evidence="3" id="KW-1185">Reference proteome</keyword>